<dbReference type="Pfam" id="PF01426">
    <property type="entry name" value="BAH"/>
    <property type="match status" value="1"/>
</dbReference>
<evidence type="ECO:0000256" key="1">
    <source>
        <dbReference type="PROSITE-ProRule" id="PRU00176"/>
    </source>
</evidence>
<dbReference type="Gene3D" id="2.30.30.490">
    <property type="match status" value="1"/>
</dbReference>
<dbReference type="InterPro" id="IPR001025">
    <property type="entry name" value="BAH_dom"/>
</dbReference>
<name>A0AAW1WGP6_RUBAR</name>
<dbReference type="PANTHER" id="PTHR47073">
    <property type="entry name" value="PROTEIN ANTI-SILENCING 1"/>
    <property type="match status" value="1"/>
</dbReference>
<feature type="region of interest" description="Disordered" evidence="2">
    <location>
        <begin position="212"/>
        <end position="239"/>
    </location>
</feature>
<protein>
    <submittedName>
        <fullName evidence="5">Uncharacterized protein</fullName>
    </submittedName>
</protein>
<sequence>MAGIEDRSDYPEFKWGVKIGVGKTNKDLQFYESFTFQGVKYSLYDSVYTYQTGASETDIGKIVKIYSTATEKKVRVVWLLRPAEICNFLGEYVPFWKELFLASGKGIGLSNVNPLEAIVGKCNVVCISKDKRNPQPSKEELRMANYYFCRTFDVGRCKILQNFPDEICGIKVESYFKRPKRQNLTRIPIGRSHLRDQAGPSNLPSKLQLDEAEAHPVKNGEPSSKAVPIVKESENGEPSSKAIPMVKVIRNIVDPFLAPAGKPDTRPYKKMRTVDSRLPDIDKSGWFKPGPWEERLRMAEGNGTLVLLDNLDPSYASSEVQDLVWCALNETVEAKMIPCTPFSNPRYGKAFVIFKSSDAAESAIVELNRRCLTLADGRPVIGIVCRGTLKEREKVSRFVGHLAIDKHQLQSQREEMRKAVSTSHFAQPNSVEYDMAMDWCLLQEKSDLWWKALYQDHEKEEITKLGEQKVEFNIIPLHVIDKMGKFLFPVDTNLQ</sequence>
<dbReference type="PROSITE" id="PS50102">
    <property type="entry name" value="RRM"/>
    <property type="match status" value="1"/>
</dbReference>
<feature type="domain" description="BAH" evidence="4">
    <location>
        <begin position="39"/>
        <end position="164"/>
    </location>
</feature>
<dbReference type="InterPro" id="IPR035979">
    <property type="entry name" value="RBD_domain_sf"/>
</dbReference>
<evidence type="ECO:0000259" key="3">
    <source>
        <dbReference type="PROSITE" id="PS50102"/>
    </source>
</evidence>
<evidence type="ECO:0000313" key="5">
    <source>
        <dbReference type="EMBL" id="KAK9923031.1"/>
    </source>
</evidence>
<dbReference type="AlphaFoldDB" id="A0AAW1WGP6"/>
<proteinExistence type="predicted"/>
<keyword evidence="1" id="KW-0694">RNA-binding</keyword>
<dbReference type="GO" id="GO:0003682">
    <property type="term" value="F:chromatin binding"/>
    <property type="evidence" value="ECO:0007669"/>
    <property type="project" value="InterPro"/>
</dbReference>
<dbReference type="FunFam" id="2.30.30.490:FF:000017">
    <property type="entry name" value="Bromo-adjacent homology (BAH) domain-containing protein"/>
    <property type="match status" value="1"/>
</dbReference>
<gene>
    <name evidence="5" type="ORF">M0R45_031466</name>
</gene>
<comment type="caution">
    <text evidence="5">The sequence shown here is derived from an EMBL/GenBank/DDBJ whole genome shotgun (WGS) entry which is preliminary data.</text>
</comment>
<dbReference type="Proteomes" id="UP001457282">
    <property type="component" value="Unassembled WGS sequence"/>
</dbReference>
<dbReference type="InterPro" id="IPR043151">
    <property type="entry name" value="BAH_sf"/>
</dbReference>
<accession>A0AAW1WGP6</accession>
<keyword evidence="6" id="KW-1185">Reference proteome</keyword>
<dbReference type="GO" id="GO:0003723">
    <property type="term" value="F:RNA binding"/>
    <property type="evidence" value="ECO:0007669"/>
    <property type="project" value="UniProtKB-UniRule"/>
</dbReference>
<dbReference type="EMBL" id="JBEDUW010000006">
    <property type="protein sequence ID" value="KAK9923031.1"/>
    <property type="molecule type" value="Genomic_DNA"/>
</dbReference>
<dbReference type="PANTHER" id="PTHR47073:SF2">
    <property type="entry name" value="PROTEIN ANTI-SILENCING 1"/>
    <property type="match status" value="1"/>
</dbReference>
<feature type="domain" description="RRM" evidence="3">
    <location>
        <begin position="304"/>
        <end position="380"/>
    </location>
</feature>
<dbReference type="InterPro" id="IPR000504">
    <property type="entry name" value="RRM_dom"/>
</dbReference>
<reference evidence="5 6" key="1">
    <citation type="journal article" date="2023" name="G3 (Bethesda)">
        <title>A chromosome-length genome assembly and annotation of blackberry (Rubus argutus, cv. 'Hillquist').</title>
        <authorList>
            <person name="Bruna T."/>
            <person name="Aryal R."/>
            <person name="Dudchenko O."/>
            <person name="Sargent D.J."/>
            <person name="Mead D."/>
            <person name="Buti M."/>
            <person name="Cavallini A."/>
            <person name="Hytonen T."/>
            <person name="Andres J."/>
            <person name="Pham M."/>
            <person name="Weisz D."/>
            <person name="Mascagni F."/>
            <person name="Usai G."/>
            <person name="Natali L."/>
            <person name="Bassil N."/>
            <person name="Fernandez G.E."/>
            <person name="Lomsadze A."/>
            <person name="Armour M."/>
            <person name="Olukolu B."/>
            <person name="Poorten T."/>
            <person name="Britton C."/>
            <person name="Davik J."/>
            <person name="Ashrafi H."/>
            <person name="Aiden E.L."/>
            <person name="Borodovsky M."/>
            <person name="Worthington M."/>
        </authorList>
    </citation>
    <scope>NUCLEOTIDE SEQUENCE [LARGE SCALE GENOMIC DNA]</scope>
    <source>
        <strain evidence="5">PI 553951</strain>
    </source>
</reference>
<dbReference type="SUPFAM" id="SSF54928">
    <property type="entry name" value="RNA-binding domain, RBD"/>
    <property type="match status" value="1"/>
</dbReference>
<evidence type="ECO:0000259" key="4">
    <source>
        <dbReference type="PROSITE" id="PS51038"/>
    </source>
</evidence>
<organism evidence="5 6">
    <name type="scientific">Rubus argutus</name>
    <name type="common">Southern blackberry</name>
    <dbReference type="NCBI Taxonomy" id="59490"/>
    <lineage>
        <taxon>Eukaryota</taxon>
        <taxon>Viridiplantae</taxon>
        <taxon>Streptophyta</taxon>
        <taxon>Embryophyta</taxon>
        <taxon>Tracheophyta</taxon>
        <taxon>Spermatophyta</taxon>
        <taxon>Magnoliopsida</taxon>
        <taxon>eudicotyledons</taxon>
        <taxon>Gunneridae</taxon>
        <taxon>Pentapetalae</taxon>
        <taxon>rosids</taxon>
        <taxon>fabids</taxon>
        <taxon>Rosales</taxon>
        <taxon>Rosaceae</taxon>
        <taxon>Rosoideae</taxon>
        <taxon>Rosoideae incertae sedis</taxon>
        <taxon>Rubus</taxon>
    </lineage>
</organism>
<dbReference type="PROSITE" id="PS51038">
    <property type="entry name" value="BAH"/>
    <property type="match status" value="1"/>
</dbReference>
<evidence type="ECO:0000313" key="6">
    <source>
        <dbReference type="Proteomes" id="UP001457282"/>
    </source>
</evidence>
<evidence type="ECO:0000256" key="2">
    <source>
        <dbReference type="SAM" id="MobiDB-lite"/>
    </source>
</evidence>